<proteinExistence type="inferred from homology"/>
<evidence type="ECO:0000313" key="9">
    <source>
        <dbReference type="Proteomes" id="UP001144297"/>
    </source>
</evidence>
<reference evidence="8" key="1">
    <citation type="submission" date="2022-12" db="EMBL/GenBank/DDBJ databases">
        <title>Reference genome sequencing for broad-spectrum identification of bacterial and archaeal isolates by mass spectrometry.</title>
        <authorList>
            <person name="Sekiguchi Y."/>
            <person name="Tourlousse D.M."/>
        </authorList>
    </citation>
    <scope>NUCLEOTIDE SEQUENCE</scope>
    <source>
        <strain evidence="8">TSL-P1</strain>
    </source>
</reference>
<dbReference type="PANTHER" id="PTHR30624">
    <property type="entry name" value="UNCHARACTERIZED PROTEIN TLDD AND PMBA"/>
    <property type="match status" value="1"/>
</dbReference>
<dbReference type="InterPro" id="IPR051463">
    <property type="entry name" value="Peptidase_U62_metallo"/>
</dbReference>
<dbReference type="InterPro" id="IPR045569">
    <property type="entry name" value="Metalloprtase-TldD/E_C"/>
</dbReference>
<dbReference type="InterPro" id="IPR002510">
    <property type="entry name" value="Metalloprtase-TldD/E_N"/>
</dbReference>
<dbReference type="GO" id="GO:0005829">
    <property type="term" value="C:cytosol"/>
    <property type="evidence" value="ECO:0007669"/>
    <property type="project" value="TreeGrafter"/>
</dbReference>
<dbReference type="InterPro" id="IPR036059">
    <property type="entry name" value="TldD/PmbA_sf"/>
</dbReference>
<dbReference type="EMBL" id="BSDX01000001">
    <property type="protein sequence ID" value="GLI53473.1"/>
    <property type="molecule type" value="Genomic_DNA"/>
</dbReference>
<evidence type="ECO:0000259" key="7">
    <source>
        <dbReference type="Pfam" id="PF19290"/>
    </source>
</evidence>
<evidence type="ECO:0000256" key="1">
    <source>
        <dbReference type="ARBA" id="ARBA00005836"/>
    </source>
</evidence>
<evidence type="ECO:0000313" key="8">
    <source>
        <dbReference type="EMBL" id="GLI53473.1"/>
    </source>
</evidence>
<keyword evidence="4" id="KW-0482">Metalloprotease</keyword>
<evidence type="ECO:0000259" key="6">
    <source>
        <dbReference type="Pfam" id="PF19289"/>
    </source>
</evidence>
<keyword evidence="2" id="KW-0645">Protease</keyword>
<comment type="caution">
    <text evidence="8">The sequence shown here is derived from an EMBL/GenBank/DDBJ whole genome shotgun (WGS) entry which is preliminary data.</text>
</comment>
<dbReference type="GO" id="GO:0008237">
    <property type="term" value="F:metallopeptidase activity"/>
    <property type="evidence" value="ECO:0007669"/>
    <property type="project" value="UniProtKB-KW"/>
</dbReference>
<dbReference type="GO" id="GO:0006508">
    <property type="term" value="P:proteolysis"/>
    <property type="evidence" value="ECO:0007669"/>
    <property type="project" value="UniProtKB-KW"/>
</dbReference>
<dbReference type="InterPro" id="IPR035068">
    <property type="entry name" value="TldD/PmbA_N"/>
</dbReference>
<dbReference type="FunFam" id="3.30.2290.10:FF:000003">
    <property type="entry name" value="Zinc-dependent protease, TldD/PmbA family"/>
    <property type="match status" value="1"/>
</dbReference>
<dbReference type="PIRSF" id="PIRSF004919">
    <property type="entry name" value="TldD"/>
    <property type="match status" value="1"/>
</dbReference>
<feature type="domain" description="Metalloprotease TldD/E C-terminal" evidence="6">
    <location>
        <begin position="218"/>
        <end position="449"/>
    </location>
</feature>
<evidence type="ECO:0000256" key="4">
    <source>
        <dbReference type="ARBA" id="ARBA00023049"/>
    </source>
</evidence>
<dbReference type="InterPro" id="IPR025502">
    <property type="entry name" value="TldD"/>
</dbReference>
<dbReference type="InterPro" id="IPR045570">
    <property type="entry name" value="Metalloprtase-TldD/E_cen_dom"/>
</dbReference>
<sequence length="451" mass="49850">MEFFNDILNNLKGDYVDIFFEEKTTNQLQMEENKIQKCSAIIDKGLGVRLIIGEKIFYAYTNDITKNGIAELISSLKNYKHAKSCINLKKFSSPNQFFIKKSPQDVNILEKIKFVKKANDTSWVQSKKITQVKVFYSDMIQKTKVANSEGYFTEEERIYTLFLVHAIASENETIQTGYEAVGGLKGIELFEEISPEEIAIKATKRAIMMLKAKRIKGGRMPVVISSEAGGTMIHEAVGHGLEADLVQEGISVYSGKLGDKVASEFITVIDDPTLPNMRGSYIFDDEGTPSQRTILVENGVLVNYLYDKYTSMKEGKASTGNGRRQSYEHYPIPRMSNTFIAPGNHSPEEIVRSVDKGLFVKKMGGGQVNTVTGEFVFEVQEGYLIEKGLIGEPIRGALLIGTGQEILKNIDMVGSDLGFSIGTCGKNAQGVPVTDGMPTIRIPEIVVGGQA</sequence>
<name>A0A9W6GGD4_9BACT</name>
<organism evidence="8 9">
    <name type="scientific">Thermodesulfovibrio yellowstonii</name>
    <dbReference type="NCBI Taxonomy" id="28262"/>
    <lineage>
        <taxon>Bacteria</taxon>
        <taxon>Pseudomonadati</taxon>
        <taxon>Nitrospirota</taxon>
        <taxon>Thermodesulfovibrionia</taxon>
        <taxon>Thermodesulfovibrionales</taxon>
        <taxon>Thermodesulfovibrionaceae</taxon>
        <taxon>Thermodesulfovibrio</taxon>
    </lineage>
</organism>
<evidence type="ECO:0000256" key="2">
    <source>
        <dbReference type="ARBA" id="ARBA00022670"/>
    </source>
</evidence>
<dbReference type="Pfam" id="PF01523">
    <property type="entry name" value="PmbA_TldD_1st"/>
    <property type="match status" value="1"/>
</dbReference>
<dbReference type="SUPFAM" id="SSF111283">
    <property type="entry name" value="Putative modulator of DNA gyrase, PmbA/TldD"/>
    <property type="match status" value="1"/>
</dbReference>
<accession>A0A9W6GGD4</accession>
<comment type="similarity">
    <text evidence="1">Belongs to the peptidase U62 family.</text>
</comment>
<dbReference type="Pfam" id="PF19289">
    <property type="entry name" value="PmbA_TldD_3rd"/>
    <property type="match status" value="1"/>
</dbReference>
<dbReference type="PANTHER" id="PTHR30624:SF4">
    <property type="entry name" value="METALLOPROTEASE TLDD"/>
    <property type="match status" value="1"/>
</dbReference>
<keyword evidence="3" id="KW-0378">Hydrolase</keyword>
<gene>
    <name evidence="8" type="ORF">TISLANDTSLP1_11660</name>
</gene>
<feature type="domain" description="Metalloprotease TldD/E central" evidence="7">
    <location>
        <begin position="102"/>
        <end position="210"/>
    </location>
</feature>
<dbReference type="Proteomes" id="UP001144297">
    <property type="component" value="Unassembled WGS sequence"/>
</dbReference>
<dbReference type="Gene3D" id="3.30.2290.10">
    <property type="entry name" value="PmbA/TldD superfamily"/>
    <property type="match status" value="1"/>
</dbReference>
<evidence type="ECO:0000256" key="3">
    <source>
        <dbReference type="ARBA" id="ARBA00022801"/>
    </source>
</evidence>
<keyword evidence="9" id="KW-1185">Reference proteome</keyword>
<evidence type="ECO:0000259" key="5">
    <source>
        <dbReference type="Pfam" id="PF01523"/>
    </source>
</evidence>
<dbReference type="AlphaFoldDB" id="A0A9W6GGD4"/>
<protein>
    <submittedName>
        <fullName evidence="8">Peptidase</fullName>
    </submittedName>
</protein>
<feature type="domain" description="Metalloprotease TldD/E N-terminal" evidence="5">
    <location>
        <begin position="16"/>
        <end position="74"/>
    </location>
</feature>
<dbReference type="Pfam" id="PF19290">
    <property type="entry name" value="PmbA_TldD_2nd"/>
    <property type="match status" value="1"/>
</dbReference>